<evidence type="ECO:0000313" key="6">
    <source>
        <dbReference type="Proteomes" id="UP001347796"/>
    </source>
</evidence>
<name>A0AAN8PK02_PATCE</name>
<reference evidence="5 6" key="1">
    <citation type="submission" date="2024-01" db="EMBL/GenBank/DDBJ databases">
        <title>The genome of the rayed Mediterranean limpet Patella caerulea (Linnaeus, 1758).</title>
        <authorList>
            <person name="Anh-Thu Weber A."/>
            <person name="Halstead-Nussloch G."/>
        </authorList>
    </citation>
    <scope>NUCLEOTIDE SEQUENCE [LARGE SCALE GENOMIC DNA]</scope>
    <source>
        <strain evidence="5">AATW-2023a</strain>
        <tissue evidence="5">Whole specimen</tissue>
    </source>
</reference>
<feature type="chain" id="PRO_5042815889" description="IgGFc-binding protein N-terminal domain-containing protein" evidence="3">
    <location>
        <begin position="20"/>
        <end position="654"/>
    </location>
</feature>
<evidence type="ECO:0000256" key="3">
    <source>
        <dbReference type="SAM" id="SignalP"/>
    </source>
</evidence>
<evidence type="ECO:0000256" key="1">
    <source>
        <dbReference type="SAM" id="MobiDB-lite"/>
    </source>
</evidence>
<evidence type="ECO:0000259" key="4">
    <source>
        <dbReference type="Pfam" id="PF17517"/>
    </source>
</evidence>
<feature type="transmembrane region" description="Helical" evidence="2">
    <location>
        <begin position="619"/>
        <end position="641"/>
    </location>
</feature>
<dbReference type="CDD" id="cd00054">
    <property type="entry name" value="EGF_CA"/>
    <property type="match status" value="1"/>
</dbReference>
<dbReference type="EMBL" id="JAZGQO010000011">
    <property type="protein sequence ID" value="KAK6173231.1"/>
    <property type="molecule type" value="Genomic_DNA"/>
</dbReference>
<protein>
    <recommendedName>
        <fullName evidence="4">IgGFc-binding protein N-terminal domain-containing protein</fullName>
    </recommendedName>
</protein>
<keyword evidence="2" id="KW-0812">Transmembrane</keyword>
<keyword evidence="6" id="KW-1185">Reference proteome</keyword>
<organism evidence="5 6">
    <name type="scientific">Patella caerulea</name>
    <name type="common">Rayed Mediterranean limpet</name>
    <dbReference type="NCBI Taxonomy" id="87958"/>
    <lineage>
        <taxon>Eukaryota</taxon>
        <taxon>Metazoa</taxon>
        <taxon>Spiralia</taxon>
        <taxon>Lophotrochozoa</taxon>
        <taxon>Mollusca</taxon>
        <taxon>Gastropoda</taxon>
        <taxon>Patellogastropoda</taxon>
        <taxon>Patelloidea</taxon>
        <taxon>Patellidae</taxon>
        <taxon>Patella</taxon>
    </lineage>
</organism>
<dbReference type="Pfam" id="PF17517">
    <property type="entry name" value="IgGFc_binding"/>
    <property type="match status" value="1"/>
</dbReference>
<gene>
    <name evidence="5" type="ORF">SNE40_016720</name>
</gene>
<dbReference type="InterPro" id="IPR035234">
    <property type="entry name" value="IgGFc-bd_N"/>
</dbReference>
<comment type="caution">
    <text evidence="5">The sequence shown here is derived from an EMBL/GenBank/DDBJ whole genome shotgun (WGS) entry which is preliminary data.</text>
</comment>
<feature type="compositionally biased region" description="Polar residues" evidence="1">
    <location>
        <begin position="478"/>
        <end position="489"/>
    </location>
</feature>
<dbReference type="AlphaFoldDB" id="A0AAN8PK02"/>
<sequence>MTFLNCIAICGLMMTVSKGLDVDHHGNFFMLAFMKTFSNRSKNQIIITTQHDVDIEIKIPFLNQILHYHLPAVSSQHVNLDYTTSVTSENIAETKAISVLSSSPVSVYGMSLEANSSDGYLAIPVKALFTKYLVYSYHANGFIGQIGLIGVENGTSVDVTVTAGSSCYLNNDALNNILQSILDFKTHYINEYQVIRITCETDITGILINSNKPIAVLTGHACLPVSGTTCDHLVEMAVPSNAHGSSYVLMPSMNVGSGSNSIFRIVHGGSLGTIDLMFSSGDTRTLYRGRFLDIPISEPVCLESSNDILVIEIMRSASDDSFVGDPFISTVPPTNMFTLSYTLDSMVVSNGRQFQSYVSIIASVNTMQRLNFVDNFSNISDCDFATATLPVHGQLINLESSSDMPFGMMTYGVLVGESYGFPVGRKFKDYTDIDECESNTTCPNGDVCVEIGLSYRCYSLIQVPTDTTQTPTDASTQEPVNATTQEPGVTTHQVDTSIRTTTLIPGINQPIPGLTSLPGVDLTLNTTVPLEINVPELNSTLPDVNISVPMISLPAELLPTLPTPSNICACTCLPGNRSMDDIFEEAKVLQEELTVEHEVLSANVRKKISVQDERPSASGIGYIGVVVLILVFGSIIALDILTCAMPKRVKKSQT</sequence>
<dbReference type="PANTHER" id="PTHR46534">
    <property type="entry name" value="IGGFC_BINDING DOMAIN-CONTAINING PROTEIN"/>
    <property type="match status" value="1"/>
</dbReference>
<accession>A0AAN8PK02</accession>
<feature type="domain" description="IgGFc-binding protein N-terminal" evidence="4">
    <location>
        <begin position="118"/>
        <end position="412"/>
    </location>
</feature>
<keyword evidence="3" id="KW-0732">Signal</keyword>
<evidence type="ECO:0000256" key="2">
    <source>
        <dbReference type="SAM" id="Phobius"/>
    </source>
</evidence>
<dbReference type="PANTHER" id="PTHR46534:SF1">
    <property type="entry name" value="IGGFC-BINDING PROTEIN N-TERMINAL DOMAIN-CONTAINING PROTEIN"/>
    <property type="match status" value="1"/>
</dbReference>
<keyword evidence="2" id="KW-0472">Membrane</keyword>
<feature type="region of interest" description="Disordered" evidence="1">
    <location>
        <begin position="467"/>
        <end position="489"/>
    </location>
</feature>
<proteinExistence type="predicted"/>
<keyword evidence="2" id="KW-1133">Transmembrane helix</keyword>
<evidence type="ECO:0000313" key="5">
    <source>
        <dbReference type="EMBL" id="KAK6173231.1"/>
    </source>
</evidence>
<dbReference type="Proteomes" id="UP001347796">
    <property type="component" value="Unassembled WGS sequence"/>
</dbReference>
<feature type="signal peptide" evidence="3">
    <location>
        <begin position="1"/>
        <end position="19"/>
    </location>
</feature>
<feature type="compositionally biased region" description="Low complexity" evidence="1">
    <location>
        <begin position="467"/>
        <end position="477"/>
    </location>
</feature>